<dbReference type="AlphaFoldDB" id="A0AAV5JF91"/>
<evidence type="ECO:0000313" key="3">
    <source>
        <dbReference type="Proteomes" id="UP001054252"/>
    </source>
</evidence>
<name>A0AAV5JF91_9ROSI</name>
<protein>
    <submittedName>
        <fullName evidence="2">Uncharacterized protein</fullName>
    </submittedName>
</protein>
<evidence type="ECO:0000256" key="1">
    <source>
        <dbReference type="SAM" id="MobiDB-lite"/>
    </source>
</evidence>
<dbReference type="Proteomes" id="UP001054252">
    <property type="component" value="Unassembled WGS sequence"/>
</dbReference>
<accession>A0AAV5JF91</accession>
<comment type="caution">
    <text evidence="2">The sequence shown here is derived from an EMBL/GenBank/DDBJ whole genome shotgun (WGS) entry which is preliminary data.</text>
</comment>
<proteinExistence type="predicted"/>
<reference evidence="2 3" key="1">
    <citation type="journal article" date="2021" name="Commun. Biol.">
        <title>The genome of Shorea leprosula (Dipterocarpaceae) highlights the ecological relevance of drought in aseasonal tropical rainforests.</title>
        <authorList>
            <person name="Ng K.K.S."/>
            <person name="Kobayashi M.J."/>
            <person name="Fawcett J.A."/>
            <person name="Hatakeyama M."/>
            <person name="Paape T."/>
            <person name="Ng C.H."/>
            <person name="Ang C.C."/>
            <person name="Tnah L.H."/>
            <person name="Lee C.T."/>
            <person name="Nishiyama T."/>
            <person name="Sese J."/>
            <person name="O'Brien M.J."/>
            <person name="Copetti D."/>
            <person name="Mohd Noor M.I."/>
            <person name="Ong R.C."/>
            <person name="Putra M."/>
            <person name="Sireger I.Z."/>
            <person name="Indrioko S."/>
            <person name="Kosugi Y."/>
            <person name="Izuno A."/>
            <person name="Isagi Y."/>
            <person name="Lee S.L."/>
            <person name="Shimizu K.K."/>
        </authorList>
    </citation>
    <scope>NUCLEOTIDE SEQUENCE [LARGE SCALE GENOMIC DNA]</scope>
    <source>
        <strain evidence="2">214</strain>
    </source>
</reference>
<keyword evidence="3" id="KW-1185">Reference proteome</keyword>
<organism evidence="2 3">
    <name type="scientific">Rubroshorea leprosula</name>
    <dbReference type="NCBI Taxonomy" id="152421"/>
    <lineage>
        <taxon>Eukaryota</taxon>
        <taxon>Viridiplantae</taxon>
        <taxon>Streptophyta</taxon>
        <taxon>Embryophyta</taxon>
        <taxon>Tracheophyta</taxon>
        <taxon>Spermatophyta</taxon>
        <taxon>Magnoliopsida</taxon>
        <taxon>eudicotyledons</taxon>
        <taxon>Gunneridae</taxon>
        <taxon>Pentapetalae</taxon>
        <taxon>rosids</taxon>
        <taxon>malvids</taxon>
        <taxon>Malvales</taxon>
        <taxon>Dipterocarpaceae</taxon>
        <taxon>Rubroshorea</taxon>
    </lineage>
</organism>
<feature type="region of interest" description="Disordered" evidence="1">
    <location>
        <begin position="1"/>
        <end position="41"/>
    </location>
</feature>
<dbReference type="EMBL" id="BPVZ01000038">
    <property type="protein sequence ID" value="GKV13284.1"/>
    <property type="molecule type" value="Genomic_DNA"/>
</dbReference>
<feature type="compositionally biased region" description="Basic and acidic residues" evidence="1">
    <location>
        <begin position="1"/>
        <end position="15"/>
    </location>
</feature>
<gene>
    <name evidence="2" type="ORF">SLEP1_g24314</name>
</gene>
<sequence>MGEESNRQQRREVKKEHNKTRERKATRDGRKRKAREQPGIPLPCIAQGHRLCYPRYYKIQGTVQKFITLATIRISFSLGGEGGIPNKFGKAHSISYLGVVCWSEPGVSSFYCSS</sequence>
<evidence type="ECO:0000313" key="2">
    <source>
        <dbReference type="EMBL" id="GKV13284.1"/>
    </source>
</evidence>